<accession>K4JSZ6</accession>
<dbReference type="GeneID" id="13995324"/>
<evidence type="ECO:0000313" key="1">
    <source>
        <dbReference type="EMBL" id="AFU88266.1"/>
    </source>
</evidence>
<proteinExistence type="predicted"/>
<gene>
    <name evidence="1" type="ORF">CcrColossus_gp396</name>
</gene>
<dbReference type="EMBL" id="JX100810">
    <property type="protein sequence ID" value="AFU88266.1"/>
    <property type="molecule type" value="Genomic_DNA"/>
</dbReference>
<evidence type="ECO:0000313" key="2">
    <source>
        <dbReference type="Proteomes" id="UP000000463"/>
    </source>
</evidence>
<dbReference type="RefSeq" id="YP_006988630.1">
    <property type="nucleotide sequence ID" value="NC_019406.1"/>
</dbReference>
<reference evidence="1 2" key="1">
    <citation type="journal article" date="2012" name="BMC Genomics">
        <title>The Caulobacter crescentus phage phiCbK: genomics of a canonical phage.</title>
        <authorList>
            <person name="Gill J.J."/>
            <person name="Berry J.D."/>
            <person name="Russell W.K."/>
            <person name="Lessor L."/>
            <person name="Escobar Garcia D.A."/>
            <person name="Hernandez D."/>
            <person name="Kane A."/>
            <person name="Keene J."/>
            <person name="Maddox M."/>
            <person name="Martin R."/>
            <person name="Mohan S."/>
            <person name="Thorn A.M."/>
            <person name="Russell D.H."/>
            <person name="Young R."/>
        </authorList>
    </citation>
    <scope>NUCLEOTIDE SEQUENCE [LARGE SCALE GENOMIC DNA]</scope>
</reference>
<evidence type="ECO:0008006" key="3">
    <source>
        <dbReference type="Google" id="ProtNLM"/>
    </source>
</evidence>
<organism evidence="1 2">
    <name type="scientific">Caulobacter phage CcrColossus</name>
    <dbReference type="NCBI Taxonomy" id="1211640"/>
    <lineage>
        <taxon>Viruses</taxon>
        <taxon>Duplodnaviria</taxon>
        <taxon>Heunggongvirae</taxon>
        <taxon>Uroviricota</taxon>
        <taxon>Caudoviricetes</taxon>
        <taxon>Jeanschmidtviridae</taxon>
        <taxon>Colossusvirus</taxon>
        <taxon>Colossusvirus colossus</taxon>
    </lineage>
</organism>
<dbReference type="KEGG" id="vg:13995324"/>
<keyword evidence="2" id="KW-1185">Reference proteome</keyword>
<name>K4JSZ6_9CAUD</name>
<protein>
    <recommendedName>
        <fullName evidence="3">PARP-type domain-containing protein</fullName>
    </recommendedName>
</protein>
<dbReference type="Proteomes" id="UP000000463">
    <property type="component" value="Segment"/>
</dbReference>
<sequence>MGRPYDHQYYCDTGSRHGEMRCGGCGKPITEGPYRVYKRSKAFDWYYVTFHRACCEDDPQWAKLDAAREASLVRNNQLYAAAVRFRDKWQVDDLDDLIERLSPPAEEYHDGL</sequence>